<evidence type="ECO:0000256" key="2">
    <source>
        <dbReference type="RuleBase" id="RU004328"/>
    </source>
</evidence>
<dbReference type="Gene3D" id="3.90.730.10">
    <property type="entry name" value="Ribonuclease T2-like"/>
    <property type="match status" value="1"/>
</dbReference>
<dbReference type="EMBL" id="SLYB01000023">
    <property type="protein sequence ID" value="TCP93219.1"/>
    <property type="molecule type" value="Genomic_DNA"/>
</dbReference>
<dbReference type="GO" id="GO:0006401">
    <property type="term" value="P:RNA catabolic process"/>
    <property type="evidence" value="ECO:0007669"/>
    <property type="project" value="TreeGrafter"/>
</dbReference>
<dbReference type="InterPro" id="IPR001568">
    <property type="entry name" value="RNase_T2-like"/>
</dbReference>
<dbReference type="InterPro" id="IPR018188">
    <property type="entry name" value="RNase_T2_His_AS_1"/>
</dbReference>
<dbReference type="Pfam" id="PF00445">
    <property type="entry name" value="Ribonuclease_T2"/>
    <property type="match status" value="1"/>
</dbReference>
<protein>
    <submittedName>
        <fullName evidence="4">Ribonuclease T2</fullName>
    </submittedName>
</protein>
<evidence type="ECO:0000256" key="1">
    <source>
        <dbReference type="ARBA" id="ARBA00007469"/>
    </source>
</evidence>
<dbReference type="GO" id="GO:0003723">
    <property type="term" value="F:RNA binding"/>
    <property type="evidence" value="ECO:0007669"/>
    <property type="project" value="InterPro"/>
</dbReference>
<comment type="similarity">
    <text evidence="1 2">Belongs to the RNase T2 family.</text>
</comment>
<name>A0A4R2SSE5_9PAST</name>
<proteinExistence type="inferred from homology"/>
<dbReference type="PANTHER" id="PTHR11240">
    <property type="entry name" value="RIBONUCLEASE T2"/>
    <property type="match status" value="1"/>
</dbReference>
<evidence type="ECO:0000313" key="5">
    <source>
        <dbReference type="Proteomes" id="UP000295763"/>
    </source>
</evidence>
<dbReference type="SUPFAM" id="SSF55895">
    <property type="entry name" value="Ribonuclease Rh-like"/>
    <property type="match status" value="1"/>
</dbReference>
<dbReference type="PROSITE" id="PS00530">
    <property type="entry name" value="RNASE_T2_1"/>
    <property type="match status" value="1"/>
</dbReference>
<reference evidence="4 5" key="1">
    <citation type="submission" date="2019-03" db="EMBL/GenBank/DDBJ databases">
        <title>Genomic Encyclopedia of Type Strains, Phase IV (KMG-IV): sequencing the most valuable type-strain genomes for metagenomic binning, comparative biology and taxonomic classification.</title>
        <authorList>
            <person name="Goeker M."/>
        </authorList>
    </citation>
    <scope>NUCLEOTIDE SEQUENCE [LARGE SCALE GENOMIC DNA]</scope>
    <source>
        <strain evidence="4 5">DSM 28404</strain>
    </source>
</reference>
<gene>
    <name evidence="4" type="ORF">EDC44_12319</name>
</gene>
<comment type="caution">
    <text evidence="4">The sequence shown here is derived from an EMBL/GenBank/DDBJ whole genome shotgun (WGS) entry which is preliminary data.</text>
</comment>
<keyword evidence="3" id="KW-0472">Membrane</keyword>
<dbReference type="AlphaFoldDB" id="A0A4R2SSE5"/>
<accession>A0A4R2SSE5</accession>
<evidence type="ECO:0000256" key="3">
    <source>
        <dbReference type="SAM" id="Phobius"/>
    </source>
</evidence>
<dbReference type="InterPro" id="IPR036430">
    <property type="entry name" value="RNase_T2-like_sf"/>
</dbReference>
<dbReference type="Proteomes" id="UP000295763">
    <property type="component" value="Unassembled WGS sequence"/>
</dbReference>
<keyword evidence="3" id="KW-1133">Transmembrane helix</keyword>
<keyword evidence="5" id="KW-1185">Reference proteome</keyword>
<feature type="transmembrane region" description="Helical" evidence="3">
    <location>
        <begin position="12"/>
        <end position="29"/>
    </location>
</feature>
<keyword evidence="3" id="KW-0812">Transmembrane</keyword>
<dbReference type="PANTHER" id="PTHR11240:SF22">
    <property type="entry name" value="RIBONUCLEASE T2"/>
    <property type="match status" value="1"/>
</dbReference>
<dbReference type="PROSITE" id="PS00531">
    <property type="entry name" value="RNASE_T2_2"/>
    <property type="match status" value="1"/>
</dbReference>
<dbReference type="RefSeq" id="WP_131978130.1">
    <property type="nucleotide sequence ID" value="NZ_SLYB01000023.1"/>
</dbReference>
<evidence type="ECO:0000313" key="4">
    <source>
        <dbReference type="EMBL" id="TCP93219.1"/>
    </source>
</evidence>
<sequence>MSKKQDIKLPPWLVVALLVLGIIYQLFFAPPKNTEYPSLGKQDVSNTIIADYDVKMRDDAIGQNKNAKTDYYMLALSWSPGFCDMQRKQNGNRLPPSSQYQCGTKNQFGWVIHGLWPQNANAKSVSDHPRFCQGDLPPLNENLLKHYLSESPGAKLLQGEWEKHGACAFDSAEQYFEKQRELYRTLVLPKNEMSRSELFKWMKKHNKQLTNRYLRASHNELFICYNKNWQTMDCPKN</sequence>
<dbReference type="InterPro" id="IPR033130">
    <property type="entry name" value="RNase_T2_His_AS_2"/>
</dbReference>
<organism evidence="4 5">
    <name type="scientific">Cricetibacter osteomyelitidis</name>
    <dbReference type="NCBI Taxonomy" id="1521931"/>
    <lineage>
        <taxon>Bacteria</taxon>
        <taxon>Pseudomonadati</taxon>
        <taxon>Pseudomonadota</taxon>
        <taxon>Gammaproteobacteria</taxon>
        <taxon>Pasteurellales</taxon>
        <taxon>Pasteurellaceae</taxon>
        <taxon>Cricetibacter</taxon>
    </lineage>
</organism>
<dbReference type="GO" id="GO:0033897">
    <property type="term" value="F:ribonuclease T2 activity"/>
    <property type="evidence" value="ECO:0007669"/>
    <property type="project" value="InterPro"/>
</dbReference>
<dbReference type="OrthoDB" id="4720638at2"/>